<dbReference type="EMBL" id="AEQP01000013">
    <property type="protein sequence ID" value="EFV94651.1"/>
    <property type="molecule type" value="Genomic_DNA"/>
</dbReference>
<dbReference type="Proteomes" id="UP000011021">
    <property type="component" value="Unassembled WGS sequence"/>
</dbReference>
<dbReference type="HOGENOM" id="CLU_2973898_0_0_4"/>
<keyword evidence="3" id="KW-1185">Reference proteome</keyword>
<sequence length="58" mass="6262">MVSCCGPRAGKQKSPAAPPSRKQGQFFILVESRRTRLMHVRPDRAAPCPRPCAGQGAT</sequence>
<evidence type="ECO:0000313" key="3">
    <source>
        <dbReference type="Proteomes" id="UP000011021"/>
    </source>
</evidence>
<organism evidence="2 3">
    <name type="scientific">Lautropia mirabilis ATCC 51599</name>
    <dbReference type="NCBI Taxonomy" id="887898"/>
    <lineage>
        <taxon>Bacteria</taxon>
        <taxon>Pseudomonadati</taxon>
        <taxon>Pseudomonadota</taxon>
        <taxon>Betaproteobacteria</taxon>
        <taxon>Burkholderiales</taxon>
        <taxon>Burkholderiaceae</taxon>
        <taxon>Lautropia</taxon>
    </lineage>
</organism>
<comment type="caution">
    <text evidence="2">The sequence shown here is derived from an EMBL/GenBank/DDBJ whole genome shotgun (WGS) entry which is preliminary data.</text>
</comment>
<dbReference type="AlphaFoldDB" id="E7RY77"/>
<gene>
    <name evidence="2" type="ORF">HMPREF0551_1641</name>
</gene>
<reference evidence="2 3" key="1">
    <citation type="submission" date="2010-12" db="EMBL/GenBank/DDBJ databases">
        <authorList>
            <person name="Muzny D."/>
            <person name="Qin X."/>
            <person name="Deng J."/>
            <person name="Jiang H."/>
            <person name="Liu Y."/>
            <person name="Qu J."/>
            <person name="Song X.-Z."/>
            <person name="Zhang L."/>
            <person name="Thornton R."/>
            <person name="Coyle M."/>
            <person name="Francisco L."/>
            <person name="Jackson L."/>
            <person name="Javaid M."/>
            <person name="Korchina V."/>
            <person name="Kovar C."/>
            <person name="Mata R."/>
            <person name="Mathew T."/>
            <person name="Ngo R."/>
            <person name="Nguyen L."/>
            <person name="Nguyen N."/>
            <person name="Okwuonu G."/>
            <person name="Ongeri F."/>
            <person name="Pham C."/>
            <person name="Simmons D."/>
            <person name="Wilczek-Boney K."/>
            <person name="Hale W."/>
            <person name="Jakkamsetti A."/>
            <person name="Pham P."/>
            <person name="Ruth R."/>
            <person name="San Lucas F."/>
            <person name="Warren J."/>
            <person name="Zhang J."/>
            <person name="Zhao Z."/>
            <person name="Zhou C."/>
            <person name="Zhu D."/>
            <person name="Lee S."/>
            <person name="Bess C."/>
            <person name="Blankenburg K."/>
            <person name="Forbes L."/>
            <person name="Fu Q."/>
            <person name="Gubbala S."/>
            <person name="Hirani K."/>
            <person name="Jayaseelan J.C."/>
            <person name="Lara F."/>
            <person name="Munidasa M."/>
            <person name="Palculict T."/>
            <person name="Patil S."/>
            <person name="Pu L.-L."/>
            <person name="Saada N."/>
            <person name="Tang L."/>
            <person name="Weissenberger G."/>
            <person name="Zhu Y."/>
            <person name="Hemphill L."/>
            <person name="Shang Y."/>
            <person name="Youmans B."/>
            <person name="Ayvaz T."/>
            <person name="Ross M."/>
            <person name="Santibanez J."/>
            <person name="Aqrawi P."/>
            <person name="Gross S."/>
            <person name="Joshi V."/>
            <person name="Fowler G."/>
            <person name="Nazareth L."/>
            <person name="Reid J."/>
            <person name="Worley K."/>
            <person name="Petrosino J."/>
            <person name="Highlander S."/>
            <person name="Gibbs R."/>
        </authorList>
    </citation>
    <scope>NUCLEOTIDE SEQUENCE [LARGE SCALE GENOMIC DNA]</scope>
    <source>
        <strain evidence="2 3">ATCC 51599</strain>
    </source>
</reference>
<evidence type="ECO:0000313" key="2">
    <source>
        <dbReference type="EMBL" id="EFV94651.1"/>
    </source>
</evidence>
<name>E7RY77_9BURK</name>
<evidence type="ECO:0000256" key="1">
    <source>
        <dbReference type="SAM" id="MobiDB-lite"/>
    </source>
</evidence>
<dbReference type="STRING" id="887898.HMPREF0551_1641"/>
<feature type="region of interest" description="Disordered" evidence="1">
    <location>
        <begin position="1"/>
        <end position="24"/>
    </location>
</feature>
<proteinExistence type="predicted"/>
<accession>E7RY77</accession>
<protein>
    <submittedName>
        <fullName evidence="2">Uncharacterized protein</fullName>
    </submittedName>
</protein>